<organism evidence="1 2">
    <name type="scientific">Microcystis aeruginosa NIES-4285</name>
    <dbReference type="NCBI Taxonomy" id="2497681"/>
    <lineage>
        <taxon>Bacteria</taxon>
        <taxon>Bacillati</taxon>
        <taxon>Cyanobacteriota</taxon>
        <taxon>Cyanophyceae</taxon>
        <taxon>Oscillatoriophycideae</taxon>
        <taxon>Chroococcales</taxon>
        <taxon>Microcystaceae</taxon>
        <taxon>Microcystis</taxon>
    </lineage>
</organism>
<evidence type="ECO:0000313" key="2">
    <source>
        <dbReference type="Proteomes" id="UP000289660"/>
    </source>
</evidence>
<accession>A0A402DJ12</accession>
<proteinExistence type="predicted"/>
<dbReference type="EMBL" id="BIFY01000110">
    <property type="protein sequence ID" value="GCE62145.1"/>
    <property type="molecule type" value="Genomic_DNA"/>
</dbReference>
<reference evidence="2" key="1">
    <citation type="submission" date="2018-12" db="EMBL/GenBank/DDBJ databases">
        <title>Genome sequence of Microcystis aeruginosa NIES-4285.</title>
        <authorList>
            <person name="Tanabe Y."/>
        </authorList>
    </citation>
    <scope>NUCLEOTIDE SEQUENCE [LARGE SCALE GENOMIC DNA]</scope>
    <source>
        <strain evidence="2">NIES-4285</strain>
    </source>
</reference>
<sequence length="112" mass="13259">MFVLECKVKPKLNQIEAINEAIRTTQFVRNKVLRYWMDNRGVGKTELFRYNTALRKEFKFVDDLNSHACQTAVERTLRAITRFYDNCQNKVKVKKGYPKFKKHSHSVTGRNC</sequence>
<dbReference type="Proteomes" id="UP000289660">
    <property type="component" value="Unassembled WGS sequence"/>
</dbReference>
<evidence type="ECO:0000313" key="1">
    <source>
        <dbReference type="EMBL" id="GCE62145.1"/>
    </source>
</evidence>
<protein>
    <submittedName>
        <fullName evidence="1">Uncharacterized protein</fullName>
    </submittedName>
</protein>
<gene>
    <name evidence="1" type="ORF">MiAbB_04090</name>
</gene>
<comment type="caution">
    <text evidence="1">The sequence shown here is derived from an EMBL/GenBank/DDBJ whole genome shotgun (WGS) entry which is preliminary data.</text>
</comment>
<name>A0A402DJ12_MICAE</name>
<dbReference type="AlphaFoldDB" id="A0A402DJ12"/>